<proteinExistence type="predicted"/>
<evidence type="ECO:0000313" key="2">
    <source>
        <dbReference type="Proteomes" id="UP000234857"/>
    </source>
</evidence>
<reference evidence="1 2" key="1">
    <citation type="submission" date="2017-11" db="EMBL/GenBank/DDBJ databases">
        <title>Genome-resolved metagenomics identifies genetic mobility, metabolic interactions, and unexpected diversity in perchlorate-reducing communities.</title>
        <authorList>
            <person name="Barnum T.P."/>
            <person name="Figueroa I.A."/>
            <person name="Carlstrom C.I."/>
            <person name="Lucas L.N."/>
            <person name="Engelbrektson A.L."/>
            <person name="Coates J.D."/>
        </authorList>
    </citation>
    <scope>NUCLEOTIDE SEQUENCE [LARGE SCALE GENOMIC DNA]</scope>
    <source>
        <strain evidence="1">BM706</strain>
    </source>
</reference>
<name>A0A2N5ZDS0_MUIH1</name>
<sequence>MIRKLIFTLFLIVWIVNIYSLDYSFTPGFSLENFVEYQQRDYTNNGVGHTLTVAKISYTQKIREHHYFTITRNEFDSDEDNLKYISSANEFRYTQKKGRNDFMIYLLKNEKDNFYDSLIFYYRNFGFGANFGGGEDVETSFARYGNFDYTLLKNKLKTGSQLADLDPDDFIPKFFVIYNIEFPVYKNINMAFEYNGDTNIYSLNYKQENFKIEYSHIEGGDYMRLAGELGKIQQEKDFIRFVFYKK</sequence>
<organism evidence="1 2">
    <name type="scientific">Muiribacterium halophilum</name>
    <dbReference type="NCBI Taxonomy" id="2053465"/>
    <lineage>
        <taxon>Bacteria</taxon>
        <taxon>Candidatus Muiribacteriota</taxon>
        <taxon>Candidatus Muiribacteriia</taxon>
        <taxon>Candidatus Muiribacteriales</taxon>
        <taxon>Candidatus Muiribacteriaceae</taxon>
        <taxon>Candidatus Muiribacterium</taxon>
    </lineage>
</organism>
<gene>
    <name evidence="1" type="ORF">C0601_09245</name>
</gene>
<protein>
    <submittedName>
        <fullName evidence="1">Uncharacterized protein</fullName>
    </submittedName>
</protein>
<dbReference type="AlphaFoldDB" id="A0A2N5ZDS0"/>
<comment type="caution">
    <text evidence="1">The sequence shown here is derived from an EMBL/GenBank/DDBJ whole genome shotgun (WGS) entry which is preliminary data.</text>
</comment>
<dbReference type="EMBL" id="PKTG01000105">
    <property type="protein sequence ID" value="PLX16813.1"/>
    <property type="molecule type" value="Genomic_DNA"/>
</dbReference>
<evidence type="ECO:0000313" key="1">
    <source>
        <dbReference type="EMBL" id="PLX16813.1"/>
    </source>
</evidence>
<dbReference type="Proteomes" id="UP000234857">
    <property type="component" value="Unassembled WGS sequence"/>
</dbReference>
<accession>A0A2N5ZDS0</accession>